<evidence type="ECO:0000313" key="3">
    <source>
        <dbReference type="Proteomes" id="UP001596620"/>
    </source>
</evidence>
<dbReference type="RefSeq" id="WP_382359934.1">
    <property type="nucleotide sequence ID" value="NZ_JBHTGR010000055.1"/>
</dbReference>
<name>A0ABW2UV13_9BACI</name>
<dbReference type="Proteomes" id="UP001596620">
    <property type="component" value="Unassembled WGS sequence"/>
</dbReference>
<evidence type="ECO:0000313" key="2">
    <source>
        <dbReference type="EMBL" id="MFC7747724.1"/>
    </source>
</evidence>
<keyword evidence="1" id="KW-0812">Transmembrane</keyword>
<feature type="transmembrane region" description="Helical" evidence="1">
    <location>
        <begin position="7"/>
        <end position="25"/>
    </location>
</feature>
<feature type="transmembrane region" description="Helical" evidence="1">
    <location>
        <begin position="37"/>
        <end position="58"/>
    </location>
</feature>
<evidence type="ECO:0008006" key="4">
    <source>
        <dbReference type="Google" id="ProtNLM"/>
    </source>
</evidence>
<reference evidence="3" key="1">
    <citation type="journal article" date="2019" name="Int. J. Syst. Evol. Microbiol.">
        <title>The Global Catalogue of Microorganisms (GCM) 10K type strain sequencing project: providing services to taxonomists for standard genome sequencing and annotation.</title>
        <authorList>
            <consortium name="The Broad Institute Genomics Platform"/>
            <consortium name="The Broad Institute Genome Sequencing Center for Infectious Disease"/>
            <person name="Wu L."/>
            <person name="Ma J."/>
        </authorList>
    </citation>
    <scope>NUCLEOTIDE SEQUENCE [LARGE SCALE GENOMIC DNA]</scope>
    <source>
        <strain evidence="3">JCM 30234</strain>
    </source>
</reference>
<sequence length="81" mass="9266">MNNLKRFFIIYASVFALVWTGYGLFAVITGKPSANLILGYGIGFSVVIYAASWFAYWLMGHYKKIDKMAKDVFSKNKRVKE</sequence>
<gene>
    <name evidence="2" type="ORF">ACFQU8_11060</name>
</gene>
<keyword evidence="1" id="KW-0472">Membrane</keyword>
<accession>A0ABW2UV13</accession>
<evidence type="ECO:0000256" key="1">
    <source>
        <dbReference type="SAM" id="Phobius"/>
    </source>
</evidence>
<organism evidence="2 3">
    <name type="scientific">Lentibacillus kimchii</name>
    <dbReference type="NCBI Taxonomy" id="1542911"/>
    <lineage>
        <taxon>Bacteria</taxon>
        <taxon>Bacillati</taxon>
        <taxon>Bacillota</taxon>
        <taxon>Bacilli</taxon>
        <taxon>Bacillales</taxon>
        <taxon>Bacillaceae</taxon>
        <taxon>Lentibacillus</taxon>
    </lineage>
</organism>
<dbReference type="EMBL" id="JBHTGR010000055">
    <property type="protein sequence ID" value="MFC7747724.1"/>
    <property type="molecule type" value="Genomic_DNA"/>
</dbReference>
<keyword evidence="3" id="KW-1185">Reference proteome</keyword>
<keyword evidence="1" id="KW-1133">Transmembrane helix</keyword>
<comment type="caution">
    <text evidence="2">The sequence shown here is derived from an EMBL/GenBank/DDBJ whole genome shotgun (WGS) entry which is preliminary data.</text>
</comment>
<protein>
    <recommendedName>
        <fullName evidence="4">DUF485 domain-containing protein</fullName>
    </recommendedName>
</protein>
<proteinExistence type="predicted"/>